<dbReference type="GO" id="GO:0046872">
    <property type="term" value="F:metal ion binding"/>
    <property type="evidence" value="ECO:0007669"/>
    <property type="project" value="UniProtKB-KW"/>
</dbReference>
<dbReference type="CDD" id="cd00739">
    <property type="entry name" value="DHPS"/>
    <property type="match status" value="1"/>
</dbReference>
<evidence type="ECO:0000256" key="5">
    <source>
        <dbReference type="ARBA" id="ARBA00022679"/>
    </source>
</evidence>
<dbReference type="GO" id="GO:0004156">
    <property type="term" value="F:dihydropteroate synthase activity"/>
    <property type="evidence" value="ECO:0007669"/>
    <property type="project" value="UniProtKB-EC"/>
</dbReference>
<dbReference type="UniPathway" id="UPA00077">
    <property type="reaction ID" value="UER00156"/>
</dbReference>
<dbReference type="OrthoDB" id="9811744at2"/>
<evidence type="ECO:0000259" key="10">
    <source>
        <dbReference type="PROSITE" id="PS50972"/>
    </source>
</evidence>
<dbReference type="EC" id="2.5.1.15" evidence="4 9"/>
<dbReference type="GO" id="GO:0005829">
    <property type="term" value="C:cytosol"/>
    <property type="evidence" value="ECO:0007669"/>
    <property type="project" value="TreeGrafter"/>
</dbReference>
<keyword evidence="5 9" id="KW-0808">Transferase</keyword>
<dbReference type="SUPFAM" id="SSF51717">
    <property type="entry name" value="Dihydropteroate synthetase-like"/>
    <property type="match status" value="1"/>
</dbReference>
<sequence>MIPHIAGILNMTTDSFSDGGLFVEGAAAERQALRLIEEGATTIDIGAVSSNPTGADVSVQDEIDRLNRVVPALLERGLSISIDSFRTPVQRHFLRSGIRFLNDISGFADRSFYSELADSEVRLVIMHSVQSGRARVEEIDPASIPSRLIAFFDERIEALEKAGVARERMILDPGMGHFIGRNPQCSVQAIRFLPELKARYGTSLLVGVSRKSFLGAITGRDVTERQSATLAAELACVLRGADFIRTHEPAPLLDACRVLDRINADSMPAL</sequence>
<dbReference type="GO" id="GO:0046656">
    <property type="term" value="P:folic acid biosynthetic process"/>
    <property type="evidence" value="ECO:0007669"/>
    <property type="project" value="UniProtKB-KW"/>
</dbReference>
<dbReference type="RefSeq" id="WP_002774299.1">
    <property type="nucleotide sequence ID" value="NZ_JQDG01000060.1"/>
</dbReference>
<keyword evidence="7 9" id="KW-0460">Magnesium</keyword>
<dbReference type="PROSITE" id="PS00792">
    <property type="entry name" value="DHPS_1"/>
    <property type="match status" value="1"/>
</dbReference>
<evidence type="ECO:0000256" key="8">
    <source>
        <dbReference type="ARBA" id="ARBA00022909"/>
    </source>
</evidence>
<gene>
    <name evidence="11" type="primary">folP</name>
    <name evidence="11" type="ORF">F9K24_01360</name>
</gene>
<dbReference type="InterPro" id="IPR011005">
    <property type="entry name" value="Dihydropteroate_synth-like_sf"/>
</dbReference>
<comment type="function">
    <text evidence="9">Catalyzes the condensation of para-aminobenzoate (pABA) with 6-hydroxymethyl-7,8-dihydropterin diphosphate (DHPt-PP) to form 7,8-dihydropteroate (H2Pte), the immediate precursor of folate derivatives.</text>
</comment>
<comment type="cofactor">
    <cofactor evidence="2 9">
        <name>Mg(2+)</name>
        <dbReference type="ChEBI" id="CHEBI:18420"/>
    </cofactor>
</comment>
<name>A0A833LZ17_9LEPT</name>
<dbReference type="GO" id="GO:0046654">
    <property type="term" value="P:tetrahydrofolate biosynthetic process"/>
    <property type="evidence" value="ECO:0007669"/>
    <property type="project" value="UniProtKB-UniPathway"/>
</dbReference>
<comment type="caution">
    <text evidence="11">The sequence shown here is derived from an EMBL/GenBank/DDBJ whole genome shotgun (WGS) entry which is preliminary data.</text>
</comment>
<dbReference type="InterPro" id="IPR006390">
    <property type="entry name" value="DHP_synth_dom"/>
</dbReference>
<dbReference type="AlphaFoldDB" id="A0A833LZ17"/>
<evidence type="ECO:0000256" key="1">
    <source>
        <dbReference type="ARBA" id="ARBA00000012"/>
    </source>
</evidence>
<evidence type="ECO:0000313" key="11">
    <source>
        <dbReference type="EMBL" id="KAB2935403.1"/>
    </source>
</evidence>
<dbReference type="PANTHER" id="PTHR20941:SF1">
    <property type="entry name" value="FOLIC ACID SYNTHESIS PROTEIN FOL1"/>
    <property type="match status" value="1"/>
</dbReference>
<dbReference type="EMBL" id="WBUI01000001">
    <property type="protein sequence ID" value="KAB2935403.1"/>
    <property type="molecule type" value="Genomic_DNA"/>
</dbReference>
<evidence type="ECO:0000256" key="9">
    <source>
        <dbReference type="RuleBase" id="RU361205"/>
    </source>
</evidence>
<dbReference type="Pfam" id="PF00809">
    <property type="entry name" value="Pterin_bind"/>
    <property type="match status" value="1"/>
</dbReference>
<accession>A0A833LZ17</accession>
<evidence type="ECO:0000256" key="2">
    <source>
        <dbReference type="ARBA" id="ARBA00001946"/>
    </source>
</evidence>
<keyword evidence="6 9" id="KW-0479">Metal-binding</keyword>
<dbReference type="Proteomes" id="UP000460298">
    <property type="component" value="Unassembled WGS sequence"/>
</dbReference>
<evidence type="ECO:0000256" key="6">
    <source>
        <dbReference type="ARBA" id="ARBA00022723"/>
    </source>
</evidence>
<comment type="catalytic activity">
    <reaction evidence="1">
        <text>(7,8-dihydropterin-6-yl)methyl diphosphate + 4-aminobenzoate = 7,8-dihydropteroate + diphosphate</text>
        <dbReference type="Rhea" id="RHEA:19949"/>
        <dbReference type="ChEBI" id="CHEBI:17836"/>
        <dbReference type="ChEBI" id="CHEBI:17839"/>
        <dbReference type="ChEBI" id="CHEBI:33019"/>
        <dbReference type="ChEBI" id="CHEBI:72950"/>
        <dbReference type="EC" id="2.5.1.15"/>
    </reaction>
</comment>
<feature type="domain" description="Pterin-binding" evidence="10">
    <location>
        <begin position="3"/>
        <end position="257"/>
    </location>
</feature>
<dbReference type="InterPro" id="IPR000489">
    <property type="entry name" value="Pterin-binding_dom"/>
</dbReference>
<comment type="pathway">
    <text evidence="3 9">Cofactor biosynthesis; tetrahydrofolate biosynthesis; 7,8-dihydrofolate from 2-amino-4-hydroxy-6-hydroxymethyl-7,8-dihydropteridine diphosphate and 4-aminobenzoate: step 1/2.</text>
</comment>
<protein>
    <recommendedName>
        <fullName evidence="4 9">Dihydropteroate synthase</fullName>
        <shortName evidence="9">DHPS</shortName>
        <ecNumber evidence="4 9">2.5.1.15</ecNumber>
    </recommendedName>
    <alternativeName>
        <fullName evidence="9">Dihydropteroate pyrophosphorylase</fullName>
    </alternativeName>
</protein>
<evidence type="ECO:0000256" key="7">
    <source>
        <dbReference type="ARBA" id="ARBA00022842"/>
    </source>
</evidence>
<reference evidence="11 12" key="1">
    <citation type="submission" date="2019-10" db="EMBL/GenBank/DDBJ databases">
        <title>Extracellular Electron Transfer in a Candidatus Methanoperedens spp. Enrichment Culture.</title>
        <authorList>
            <person name="Berger S."/>
            <person name="Rangel Shaw D."/>
            <person name="Berben T."/>
            <person name="In 'T Zandt M."/>
            <person name="Frank J."/>
            <person name="Reimann J."/>
            <person name="Jetten M.S.M."/>
            <person name="Welte C.U."/>
        </authorList>
    </citation>
    <scope>NUCLEOTIDE SEQUENCE [LARGE SCALE GENOMIC DNA]</scope>
    <source>
        <strain evidence="11">SB12</strain>
    </source>
</reference>
<organism evidence="11 12">
    <name type="scientific">Leptonema illini</name>
    <dbReference type="NCBI Taxonomy" id="183"/>
    <lineage>
        <taxon>Bacteria</taxon>
        <taxon>Pseudomonadati</taxon>
        <taxon>Spirochaetota</taxon>
        <taxon>Spirochaetia</taxon>
        <taxon>Leptospirales</taxon>
        <taxon>Leptospiraceae</taxon>
        <taxon>Leptonema</taxon>
    </lineage>
</organism>
<dbReference type="NCBIfam" id="TIGR01496">
    <property type="entry name" value="DHPS"/>
    <property type="match status" value="1"/>
</dbReference>
<dbReference type="PROSITE" id="PS50972">
    <property type="entry name" value="PTERIN_BINDING"/>
    <property type="match status" value="1"/>
</dbReference>
<proteinExistence type="inferred from homology"/>
<evidence type="ECO:0000313" key="12">
    <source>
        <dbReference type="Proteomes" id="UP000460298"/>
    </source>
</evidence>
<evidence type="ECO:0000256" key="4">
    <source>
        <dbReference type="ARBA" id="ARBA00012458"/>
    </source>
</evidence>
<dbReference type="PANTHER" id="PTHR20941">
    <property type="entry name" value="FOLATE SYNTHESIS PROTEINS"/>
    <property type="match status" value="1"/>
</dbReference>
<dbReference type="Gene3D" id="3.20.20.20">
    <property type="entry name" value="Dihydropteroate synthase-like"/>
    <property type="match status" value="1"/>
</dbReference>
<dbReference type="InterPro" id="IPR045031">
    <property type="entry name" value="DHP_synth-like"/>
</dbReference>
<evidence type="ECO:0000256" key="3">
    <source>
        <dbReference type="ARBA" id="ARBA00004763"/>
    </source>
</evidence>
<keyword evidence="8 9" id="KW-0289">Folate biosynthesis</keyword>
<comment type="similarity">
    <text evidence="9">Belongs to the DHPS family.</text>
</comment>